<protein>
    <submittedName>
        <fullName evidence="2">Uncharacterized protein</fullName>
    </submittedName>
</protein>
<dbReference type="EMBL" id="CAJOBA010003937">
    <property type="protein sequence ID" value="CAF3697774.1"/>
    <property type="molecule type" value="Genomic_DNA"/>
</dbReference>
<feature type="transmembrane region" description="Helical" evidence="1">
    <location>
        <begin position="114"/>
        <end position="132"/>
    </location>
</feature>
<evidence type="ECO:0000256" key="1">
    <source>
        <dbReference type="SAM" id="Phobius"/>
    </source>
</evidence>
<reference evidence="2" key="1">
    <citation type="submission" date="2021-02" db="EMBL/GenBank/DDBJ databases">
        <authorList>
            <person name="Nowell W R."/>
        </authorList>
    </citation>
    <scope>NUCLEOTIDE SEQUENCE</scope>
</reference>
<evidence type="ECO:0000313" key="4">
    <source>
        <dbReference type="Proteomes" id="UP000677228"/>
    </source>
</evidence>
<feature type="transmembrane region" description="Helical" evidence="1">
    <location>
        <begin position="445"/>
        <end position="471"/>
    </location>
</feature>
<organism evidence="2 4">
    <name type="scientific">Didymodactylos carnosus</name>
    <dbReference type="NCBI Taxonomy" id="1234261"/>
    <lineage>
        <taxon>Eukaryota</taxon>
        <taxon>Metazoa</taxon>
        <taxon>Spiralia</taxon>
        <taxon>Gnathifera</taxon>
        <taxon>Rotifera</taxon>
        <taxon>Eurotatoria</taxon>
        <taxon>Bdelloidea</taxon>
        <taxon>Philodinida</taxon>
        <taxon>Philodinidae</taxon>
        <taxon>Didymodactylos</taxon>
    </lineage>
</organism>
<dbReference type="Proteomes" id="UP000682733">
    <property type="component" value="Unassembled WGS sequence"/>
</dbReference>
<feature type="transmembrane region" description="Helical" evidence="1">
    <location>
        <begin position="842"/>
        <end position="868"/>
    </location>
</feature>
<evidence type="ECO:0000313" key="2">
    <source>
        <dbReference type="EMBL" id="CAF0920215.1"/>
    </source>
</evidence>
<keyword evidence="1" id="KW-0812">Transmembrane</keyword>
<comment type="caution">
    <text evidence="2">The sequence shown here is derived from an EMBL/GenBank/DDBJ whole genome shotgun (WGS) entry which is preliminary data.</text>
</comment>
<dbReference type="EMBL" id="CAJNOK010003935">
    <property type="protein sequence ID" value="CAF0920215.1"/>
    <property type="molecule type" value="Genomic_DNA"/>
</dbReference>
<proteinExistence type="predicted"/>
<sequence>MNAHALDPLLHSRFPLNTSVGSLLNQLAVEEWDLNINYSSYYHMCNPVNCTYTYVKRTNYINILTTIIELVGGLTTTLRITTPLIIATIRRMKKTSGVLIDDEDIKIERETTRLFLMLFSTTFSVLIVYTIISKRTRITEVKLPTLSEYERLQQTYSDSLHCPCSQLAVKYSEFIHIYPSFHQVCSSIFITNEWFDSLYVQFQELYLDDFRLSGAPLFRVLATFCQLANDTIADALVRFYSIDYITPTVVPLSLFNPEIESITNIFKKQVPNTFTRSFSMMRDSIHLNQLFTSVVTELQWNQTTSKVTSTIGQFQQTDGSICSCLNNSKCLGEMNIRDEDRILLFVVPNFFRGCYLIDGLLSSTLECLYNDTCLTIIKSHTQYNIDVLPLNSSLSTAYQSSTKINDIVLNLMVEIWNTNISYGAYYLTCKPEYCHYTINTRNDHVYVLTTAIGLVGGLLTVFQIITPYLIIIRTKIKSRCLPVHVRFSVKAILRFIHTKIVEFNLFESTLSSDEDIRYERRTTRLYIILLTVTLYVLTVYNAVLQRTKTTLFDAPSLLEYLELRDKYSQNFECHCSHLFVKYDKFIQLQPIYHQLCSSVFITQEWIDHLSNNNDILYYTSQFQALALLCKLANHTISEALEQFYSTYVIRSTLYPPPLLKLKTSSFVDKFQTRIANSFLQTFHLIQDSIVANQFISAYGTNFRFYIKDNDYAKNPNLGVESIKYNSGQCDCARMSTCIEPAVLNKTIVPGFYIGCLPIETILQSSLECLYNQTCVTMISAGSDVSAINTTWPTSQFHPNTTIEYILSKLMIEQWNIESLFDNYYNECSPKYCTYTYIQRYDLLVVSTTIIGLFGGLTTAFEFILPILVDIIRRLSRRKTSSNVAKIESLIPADVIDVYEQKRWVLDPNKIEQCQVGICNTSVGDGNSQKITNGLNQCQYLMNKGVENIIDNDLTTKYLNFGNGMWSDTVGIGTGFVVILSKGLSVLTGVQFATGSNVAAKDPLTISIEGSNATTPIEKETQWQLIYEGSSGCGAQQDIGRQTYCAVQYIQTNVSCTSYRILIQSQRGVATNVQYSEAHLLGYFVN</sequence>
<dbReference type="AlphaFoldDB" id="A0A8S2DJG9"/>
<evidence type="ECO:0000313" key="3">
    <source>
        <dbReference type="EMBL" id="CAF3697774.1"/>
    </source>
</evidence>
<feature type="transmembrane region" description="Helical" evidence="1">
    <location>
        <begin position="525"/>
        <end position="543"/>
    </location>
</feature>
<name>A0A8S2DJG9_9BILA</name>
<keyword evidence="1" id="KW-0472">Membrane</keyword>
<accession>A0A8S2DJG9</accession>
<keyword evidence="1" id="KW-1133">Transmembrane helix</keyword>
<gene>
    <name evidence="2" type="ORF">OVA965_LOCUS10580</name>
    <name evidence="3" type="ORF">TMI583_LOCUS10577</name>
</gene>
<dbReference type="Proteomes" id="UP000677228">
    <property type="component" value="Unassembled WGS sequence"/>
</dbReference>